<feature type="compositionally biased region" description="Gly residues" evidence="1">
    <location>
        <begin position="40"/>
        <end position="52"/>
    </location>
</feature>
<name>E5AAE4_LEPMJ</name>
<gene>
    <name evidence="2" type="ORF">LEMA_P017650.1</name>
</gene>
<dbReference type="InParanoid" id="E5AAE4"/>
<organism evidence="3">
    <name type="scientific">Leptosphaeria maculans (strain JN3 / isolate v23.1.3 / race Av1-4-5-6-7-8)</name>
    <name type="common">Blackleg fungus</name>
    <name type="synonym">Phoma lingam</name>
    <dbReference type="NCBI Taxonomy" id="985895"/>
    <lineage>
        <taxon>Eukaryota</taxon>
        <taxon>Fungi</taxon>
        <taxon>Dikarya</taxon>
        <taxon>Ascomycota</taxon>
        <taxon>Pezizomycotina</taxon>
        <taxon>Dothideomycetes</taxon>
        <taxon>Pleosporomycetidae</taxon>
        <taxon>Pleosporales</taxon>
        <taxon>Pleosporineae</taxon>
        <taxon>Leptosphaeriaceae</taxon>
        <taxon>Plenodomus</taxon>
        <taxon>Plenodomus lingam/Leptosphaeria maculans species complex</taxon>
    </lineage>
</organism>
<feature type="region of interest" description="Disordered" evidence="1">
    <location>
        <begin position="88"/>
        <end position="109"/>
    </location>
</feature>
<dbReference type="AlphaFoldDB" id="E5AAE4"/>
<evidence type="ECO:0000313" key="2">
    <source>
        <dbReference type="EMBL" id="CBY00635.1"/>
    </source>
</evidence>
<evidence type="ECO:0000313" key="3">
    <source>
        <dbReference type="Proteomes" id="UP000002668"/>
    </source>
</evidence>
<dbReference type="HOGENOM" id="CLU_1635708_0_0_1"/>
<protein>
    <submittedName>
        <fullName evidence="2">Predicted protein</fullName>
    </submittedName>
</protein>
<reference evidence="3" key="1">
    <citation type="journal article" date="2011" name="Nat. Commun.">
        <title>Effector diversification within compartments of the Leptosphaeria maculans genome affected by Repeat-Induced Point mutations.</title>
        <authorList>
            <person name="Rouxel T."/>
            <person name="Grandaubert J."/>
            <person name="Hane J.K."/>
            <person name="Hoede C."/>
            <person name="van de Wouw A.P."/>
            <person name="Couloux A."/>
            <person name="Dominguez V."/>
            <person name="Anthouard V."/>
            <person name="Bally P."/>
            <person name="Bourras S."/>
            <person name="Cozijnsen A.J."/>
            <person name="Ciuffetti L.M."/>
            <person name="Degrave A."/>
            <person name="Dilmaghani A."/>
            <person name="Duret L."/>
            <person name="Fudal I."/>
            <person name="Goodwin S.B."/>
            <person name="Gout L."/>
            <person name="Glaser N."/>
            <person name="Linglin J."/>
            <person name="Kema G.H.J."/>
            <person name="Lapalu N."/>
            <person name="Lawrence C.B."/>
            <person name="May K."/>
            <person name="Meyer M."/>
            <person name="Ollivier B."/>
            <person name="Poulain J."/>
            <person name="Schoch C.L."/>
            <person name="Simon A."/>
            <person name="Spatafora J.W."/>
            <person name="Stachowiak A."/>
            <person name="Turgeon B.G."/>
            <person name="Tyler B.M."/>
            <person name="Vincent D."/>
            <person name="Weissenbach J."/>
            <person name="Amselem J."/>
            <person name="Quesneville H."/>
            <person name="Oliver R.P."/>
            <person name="Wincker P."/>
            <person name="Balesdent M.-H."/>
            <person name="Howlett B.J."/>
        </authorList>
    </citation>
    <scope>NUCLEOTIDE SEQUENCE [LARGE SCALE GENOMIC DNA]</scope>
    <source>
        <strain evidence="3">JN3 / isolate v23.1.3 / race Av1-4-5-6-7-8</strain>
    </source>
</reference>
<keyword evidence="3" id="KW-1185">Reference proteome</keyword>
<feature type="region of interest" description="Disordered" evidence="1">
    <location>
        <begin position="34"/>
        <end position="59"/>
    </location>
</feature>
<dbReference type="Proteomes" id="UP000002668">
    <property type="component" value="Genome"/>
</dbReference>
<dbReference type="EMBL" id="FP929138">
    <property type="protein sequence ID" value="CBY00635.1"/>
    <property type="molecule type" value="Genomic_DNA"/>
</dbReference>
<dbReference type="VEuPathDB" id="FungiDB:LEMA_P017650.1"/>
<proteinExistence type="predicted"/>
<evidence type="ECO:0000256" key="1">
    <source>
        <dbReference type="SAM" id="MobiDB-lite"/>
    </source>
</evidence>
<accession>E5AAE4</accession>
<sequence>MAATGSGTGTSAVFWCLGCFGDWASRLEQKRKRAATVGRRGNGVNGRGSGLGGRRRKPAVWSNVSHATMKSCTSLSAPRPESVARLASLTPSRASRDRIRPDFPTPSDMCKPRSDRILERRRFGQGARKIGGRMTRVGECRVSVCTYCGCVRERESKNERRR</sequence>